<protein>
    <submittedName>
        <fullName evidence="2">U1 small nuclear ribonucleoprotein A</fullName>
    </submittedName>
</protein>
<organism evidence="2 3">
    <name type="scientific">Myotis brandtii</name>
    <name type="common">Brandt's bat</name>
    <dbReference type="NCBI Taxonomy" id="109478"/>
    <lineage>
        <taxon>Eukaryota</taxon>
        <taxon>Metazoa</taxon>
        <taxon>Chordata</taxon>
        <taxon>Craniata</taxon>
        <taxon>Vertebrata</taxon>
        <taxon>Euteleostomi</taxon>
        <taxon>Mammalia</taxon>
        <taxon>Eutheria</taxon>
        <taxon>Laurasiatheria</taxon>
        <taxon>Chiroptera</taxon>
        <taxon>Yangochiroptera</taxon>
        <taxon>Vespertilionidae</taxon>
        <taxon>Myotis</taxon>
    </lineage>
</organism>
<evidence type="ECO:0000313" key="2">
    <source>
        <dbReference type="EMBL" id="EPQ08302.1"/>
    </source>
</evidence>
<evidence type="ECO:0000256" key="1">
    <source>
        <dbReference type="SAM" id="MobiDB-lite"/>
    </source>
</evidence>
<evidence type="ECO:0000313" key="3">
    <source>
        <dbReference type="Proteomes" id="UP000052978"/>
    </source>
</evidence>
<sequence length="143" mass="15360">MRIQYAKTDSHIVAKMKGTFVEHDRKREKRKPKSQETPAAKKAMQGGAATPVVGAVLGPVPGLPPMSQAPRIMHHRPGQPPYMPPPGMIPPPGLAPGQIPPGAMPPQQLMPGQFPGFKEVRLVPGRHDIAFVEFDMLALGSAP</sequence>
<gene>
    <name evidence="2" type="ORF">D623_10028573</name>
</gene>
<dbReference type="Proteomes" id="UP000052978">
    <property type="component" value="Unassembled WGS sequence"/>
</dbReference>
<reference evidence="2 3" key="1">
    <citation type="journal article" date="2013" name="Nat. Commun.">
        <title>Genome analysis reveals insights into physiology and longevity of the Brandt's bat Myotis brandtii.</title>
        <authorList>
            <person name="Seim I."/>
            <person name="Fang X."/>
            <person name="Xiong Z."/>
            <person name="Lobanov A.V."/>
            <person name="Huang Z."/>
            <person name="Ma S."/>
            <person name="Feng Y."/>
            <person name="Turanov A.A."/>
            <person name="Zhu Y."/>
            <person name="Lenz T.L."/>
            <person name="Gerashchenko M.V."/>
            <person name="Fan D."/>
            <person name="Hee Yim S."/>
            <person name="Yao X."/>
            <person name="Jordan D."/>
            <person name="Xiong Y."/>
            <person name="Ma Y."/>
            <person name="Lyapunov A.N."/>
            <person name="Chen G."/>
            <person name="Kulakova O.I."/>
            <person name="Sun Y."/>
            <person name="Lee S.G."/>
            <person name="Bronson R.T."/>
            <person name="Moskalev A.A."/>
            <person name="Sunyaev S.R."/>
            <person name="Zhang G."/>
            <person name="Krogh A."/>
            <person name="Wang J."/>
            <person name="Gladyshev V.N."/>
        </authorList>
    </citation>
    <scope>NUCLEOTIDE SEQUENCE [LARGE SCALE GENOMIC DNA]</scope>
</reference>
<keyword evidence="3" id="KW-1185">Reference proteome</keyword>
<feature type="compositionally biased region" description="Pro residues" evidence="1">
    <location>
        <begin position="78"/>
        <end position="104"/>
    </location>
</feature>
<accession>S7PJR6</accession>
<feature type="region of interest" description="Disordered" evidence="1">
    <location>
        <begin position="19"/>
        <end position="47"/>
    </location>
</feature>
<dbReference type="EMBL" id="KE162454">
    <property type="protein sequence ID" value="EPQ08302.1"/>
    <property type="molecule type" value="Genomic_DNA"/>
</dbReference>
<name>S7PJR6_MYOBR</name>
<keyword evidence="2" id="KW-0687">Ribonucleoprotein</keyword>
<feature type="region of interest" description="Disordered" evidence="1">
    <location>
        <begin position="64"/>
        <end position="108"/>
    </location>
</feature>
<dbReference type="GO" id="GO:1990904">
    <property type="term" value="C:ribonucleoprotein complex"/>
    <property type="evidence" value="ECO:0007669"/>
    <property type="project" value="UniProtKB-KW"/>
</dbReference>
<proteinExistence type="predicted"/>
<dbReference type="AlphaFoldDB" id="S7PJR6"/>